<accession>A0A0K1Y8F4</accession>
<organism evidence="1 2">
    <name type="scientific">Streptomyces phage Caliburn</name>
    <dbReference type="NCBI Taxonomy" id="1690425"/>
    <lineage>
        <taxon>Viruses</taxon>
        <taxon>Duplodnaviria</taxon>
        <taxon>Heunggongvirae</taxon>
        <taxon>Uroviricota</taxon>
        <taxon>Caudoviricetes</taxon>
        <taxon>Arquatrovirinae</taxon>
        <taxon>Likavirus</taxon>
        <taxon>Likavirus caliburn</taxon>
    </lineage>
</organism>
<dbReference type="RefSeq" id="YP_009207154.1">
    <property type="nucleotide sequence ID" value="NC_028892.1"/>
</dbReference>
<proteinExistence type="predicted"/>
<reference evidence="1 2" key="1">
    <citation type="submission" date="2015-06" db="EMBL/GenBank/DDBJ databases">
        <authorList>
            <person name="Ali D.J."/>
            <person name="Quadri S.Y."/>
            <person name="Delwel I.O."/>
            <person name="Rosado J.E."/>
            <person name="Bhuiyan S."/>
            <person name="Layton S.R."/>
            <person name="Benjamin R.C."/>
            <person name="Hughes L.E."/>
            <person name="Bradley K.W."/>
            <person name="Asai D.J."/>
            <person name="Bowman C.A."/>
            <person name="Russell D.A."/>
            <person name="Pope W.H."/>
            <person name="Jacobs-Sera D."/>
            <person name="Hendrix R.W."/>
            <person name="Hatfull G.F."/>
        </authorList>
    </citation>
    <scope>NUCLEOTIDE SEQUENCE [LARGE SCALE GENOMIC DNA]</scope>
</reference>
<dbReference type="EMBL" id="KT152029">
    <property type="protein sequence ID" value="AKY03367.1"/>
    <property type="molecule type" value="Genomic_DNA"/>
</dbReference>
<dbReference type="Proteomes" id="UP000202677">
    <property type="component" value="Genome"/>
</dbReference>
<keyword evidence="2" id="KW-1185">Reference proteome</keyword>
<protein>
    <submittedName>
        <fullName evidence="1">Uncharacterized protein</fullName>
    </submittedName>
</protein>
<dbReference type="GeneID" id="26633646"/>
<gene>
    <name evidence="1" type="ORF">SEA_CALIBURN_57</name>
</gene>
<evidence type="ECO:0000313" key="1">
    <source>
        <dbReference type="EMBL" id="AKY03367.1"/>
    </source>
</evidence>
<sequence>MSKNVVKIGMVSVDSGTVFVGDPCYTVTGDASNHVETWSEWCDRSPFGAFPFDVTEPVGPGLGLSIPTYWGDGGYPVYAEVENGRVKRVTIDFDPSYDEEDFE</sequence>
<evidence type="ECO:0000313" key="2">
    <source>
        <dbReference type="Proteomes" id="UP000202677"/>
    </source>
</evidence>
<dbReference type="KEGG" id="vg:26633646"/>
<dbReference type="OrthoDB" id="16453at10239"/>
<name>A0A0K1Y8F4_9CAUD</name>